<dbReference type="EMBL" id="CP035544">
    <property type="protein sequence ID" value="QBA63873.1"/>
    <property type="molecule type" value="Genomic_DNA"/>
</dbReference>
<sequence>MLQYSYNFIFDLLLKREAPLLYRFPLYNKVTHTEIDVPTKIRIPKDIKVVRVQNIPGYFELDLVSSDLANTSVDLHQGFALDLSKYKSEKEYMAEVLSQRNQKNLYNKKKKLETSGKIDYRVFYGDPVNETNYHDTFDEFYRLLKARFNQKKILNRDLPQWDSLRARILPMIRAKQASIFVIYNHDKPISITLNFHLENALYSHIQAFDINYNKFNLPDISMLKQLEWCFTYSIRLYDLMLGYTYYKEKWSNCKYRFKAHIFYKQGVFRLVYVQLLISLWKAKLYFRKNVLPPRLSTDRVLFLLRGGNR</sequence>
<evidence type="ECO:0000313" key="3">
    <source>
        <dbReference type="Proteomes" id="UP000290889"/>
    </source>
</evidence>
<keyword evidence="2" id="KW-0808">Transferase</keyword>
<organism evidence="2 3">
    <name type="scientific">Muriicola soli</name>
    <dbReference type="NCBI Taxonomy" id="2507538"/>
    <lineage>
        <taxon>Bacteria</taxon>
        <taxon>Pseudomonadati</taxon>
        <taxon>Bacteroidota</taxon>
        <taxon>Flavobacteriia</taxon>
        <taxon>Flavobacteriales</taxon>
        <taxon>Flavobacteriaceae</taxon>
        <taxon>Muriicola</taxon>
    </lineage>
</organism>
<keyword evidence="3" id="KW-1185">Reference proteome</keyword>
<proteinExistence type="predicted"/>
<dbReference type="RefSeq" id="WP_129603277.1">
    <property type="nucleotide sequence ID" value="NZ_CP035544.1"/>
</dbReference>
<accession>A0A411E8L6</accession>
<dbReference type="SUPFAM" id="SSF55729">
    <property type="entry name" value="Acyl-CoA N-acyltransferases (Nat)"/>
    <property type="match status" value="1"/>
</dbReference>
<evidence type="ECO:0000259" key="1">
    <source>
        <dbReference type="Pfam" id="PF13480"/>
    </source>
</evidence>
<dbReference type="AlphaFoldDB" id="A0A411E8L6"/>
<feature type="domain" description="BioF2-like acetyltransferase" evidence="1">
    <location>
        <begin position="101"/>
        <end position="248"/>
    </location>
</feature>
<reference evidence="2 3" key="1">
    <citation type="submission" date="2019-01" db="EMBL/GenBank/DDBJ databases">
        <title>Muriicola soli sp. nov., isolated from soil.</title>
        <authorList>
            <person name="Kang H.J."/>
            <person name="Kim S.B."/>
        </authorList>
    </citation>
    <scope>NUCLEOTIDE SEQUENCE [LARGE SCALE GENOMIC DNA]</scope>
    <source>
        <strain evidence="2 3">MMS17-SY002</strain>
    </source>
</reference>
<dbReference type="Pfam" id="PF13480">
    <property type="entry name" value="Acetyltransf_6"/>
    <property type="match status" value="1"/>
</dbReference>
<evidence type="ECO:0000313" key="2">
    <source>
        <dbReference type="EMBL" id="QBA63873.1"/>
    </source>
</evidence>
<gene>
    <name evidence="2" type="ORF">EQY75_04570</name>
</gene>
<protein>
    <submittedName>
        <fullName evidence="2">GNAT family N-acetyltransferase</fullName>
    </submittedName>
</protein>
<name>A0A411E8L6_9FLAO</name>
<dbReference type="Gene3D" id="3.40.630.30">
    <property type="match status" value="1"/>
</dbReference>
<dbReference type="InterPro" id="IPR016181">
    <property type="entry name" value="Acyl_CoA_acyltransferase"/>
</dbReference>
<dbReference type="OrthoDB" id="1422531at2"/>
<dbReference type="KEGG" id="mur:EQY75_04570"/>
<dbReference type="GO" id="GO:0016740">
    <property type="term" value="F:transferase activity"/>
    <property type="evidence" value="ECO:0007669"/>
    <property type="project" value="UniProtKB-KW"/>
</dbReference>
<dbReference type="InterPro" id="IPR038740">
    <property type="entry name" value="BioF2-like_GNAT_dom"/>
</dbReference>
<dbReference type="Proteomes" id="UP000290889">
    <property type="component" value="Chromosome"/>
</dbReference>